<feature type="non-terminal residue" evidence="1">
    <location>
        <position position="1"/>
    </location>
</feature>
<evidence type="ECO:0000313" key="2">
    <source>
        <dbReference type="Proteomes" id="UP000728968"/>
    </source>
</evidence>
<name>A0ABS2G5L7_FUSMR</name>
<dbReference type="RefSeq" id="WP_204716636.1">
    <property type="nucleotide sequence ID" value="NZ_JACJLT010000143.1"/>
</dbReference>
<sequence>EYNRLIKQIQQEIGDENFDKSFETLKTSRELLESSIQKATKQYEKLLKEQDIVSKIVGAAYELGYDVSVNCIDEDIRNGYTVEAIAGDEIINFDKISVDENGNTVIDLDHQESVKGTCGDTMKNFMKAMQREGIFITDITKDGRSAIYKDRQVKSEKTNQNISRVSN</sequence>
<organism evidence="1 2">
    <name type="scientific">Fusobacterium mortiferum</name>
    <dbReference type="NCBI Taxonomy" id="850"/>
    <lineage>
        <taxon>Bacteria</taxon>
        <taxon>Fusobacteriati</taxon>
        <taxon>Fusobacteriota</taxon>
        <taxon>Fusobacteriia</taxon>
        <taxon>Fusobacteriales</taxon>
        <taxon>Fusobacteriaceae</taxon>
        <taxon>Fusobacterium</taxon>
    </lineage>
</organism>
<dbReference type="EMBL" id="JACJLT010000143">
    <property type="protein sequence ID" value="MBM6875983.1"/>
    <property type="molecule type" value="Genomic_DNA"/>
</dbReference>
<protein>
    <submittedName>
        <fullName evidence="1">Uncharacterized protein</fullName>
    </submittedName>
</protein>
<comment type="caution">
    <text evidence="1">The sequence shown here is derived from an EMBL/GenBank/DDBJ whole genome shotgun (WGS) entry which is preliminary data.</text>
</comment>
<proteinExistence type="predicted"/>
<accession>A0ABS2G5L7</accession>
<gene>
    <name evidence="1" type="ORF">H6A04_10055</name>
</gene>
<dbReference type="Proteomes" id="UP000728968">
    <property type="component" value="Unassembled WGS sequence"/>
</dbReference>
<evidence type="ECO:0000313" key="1">
    <source>
        <dbReference type="EMBL" id="MBM6875983.1"/>
    </source>
</evidence>
<reference evidence="1 2" key="1">
    <citation type="journal article" date="2021" name="Sci. Rep.">
        <title>The distribution of antibiotic resistance genes in chicken gut microbiota commensals.</title>
        <authorList>
            <person name="Juricova H."/>
            <person name="Matiasovicova J."/>
            <person name="Kubasova T."/>
            <person name="Cejkova D."/>
            <person name="Rychlik I."/>
        </authorList>
    </citation>
    <scope>NUCLEOTIDE SEQUENCE [LARGE SCALE GENOMIC DNA]</scope>
    <source>
        <strain evidence="1 2">An425</strain>
    </source>
</reference>
<keyword evidence="2" id="KW-1185">Reference proteome</keyword>